<evidence type="ECO:0000256" key="5">
    <source>
        <dbReference type="ARBA" id="ARBA00022679"/>
    </source>
</evidence>
<feature type="region of interest" description="Pyrophosphorylase" evidence="18">
    <location>
        <begin position="1"/>
        <end position="237"/>
    </location>
</feature>
<sequence>MSSLSSSSLPSSAAAIVLAAGMGTRMKSALPKVMHPVLGRPMVSHVIAGAEGLGLSPVAVVIGPDMAPVQKVVAPHPTVEQTERLGTAHAVLQARALMEGVNGTILILYGDTPLIRPETLHNMITLREQSRAGVVVLGFRPDQPGAYGRLVTDAEGHLQAIVEAREATPDQLAIDLCNSGVMAVDGSALFGWLDRVDNANAKGEYYLTDIVALACADGRLCCVVEGDEDELLGVNSRVELAQAEYIAQDRMRTAALENGATLIDPETVYFSHDTVLGRDVMVGPFTVFGPGVTVADGVDIKGFCHFEQCTVASGATVGPYARLRPGAEIGVDAHIGNFVEIKKAVVETGAKVNHLTYIGDARVGSKANIGAGTITCNYDGYNKSHTDIGAGAFIGSNSSLVAPVAIGDGAIVGAGSVITGAVDADALAVARGRQESRPGWAARFRAAMQAKKK</sequence>
<keyword evidence="4 18" id="KW-0963">Cytoplasm</keyword>
<dbReference type="RefSeq" id="WP_076401070.1">
    <property type="nucleotide sequence ID" value="NZ_FTOA01000005.1"/>
</dbReference>
<feature type="binding site" evidence="18">
    <location>
        <position position="163"/>
    </location>
    <ligand>
        <name>UDP-N-acetyl-alpha-D-glucosamine</name>
        <dbReference type="ChEBI" id="CHEBI:57705"/>
    </ligand>
</feature>
<dbReference type="Gene3D" id="3.90.550.10">
    <property type="entry name" value="Spore Coat Polysaccharide Biosynthesis Protein SpsA, Chain A"/>
    <property type="match status" value="1"/>
</dbReference>
<evidence type="ECO:0000256" key="14">
    <source>
        <dbReference type="ARBA" id="ARBA00023316"/>
    </source>
</evidence>
<keyword evidence="14 18" id="KW-0961">Cell wall biogenesis/degradation</keyword>
<comment type="pathway">
    <text evidence="18">Nucleotide-sugar biosynthesis; UDP-N-acetyl-alpha-D-glucosamine biosynthesis; UDP-N-acetyl-alpha-D-glucosamine from N-acetyl-alpha-D-glucosamine 1-phosphate: step 1/1.</text>
</comment>
<evidence type="ECO:0000256" key="7">
    <source>
        <dbReference type="ARBA" id="ARBA00022723"/>
    </source>
</evidence>
<evidence type="ECO:0000256" key="10">
    <source>
        <dbReference type="ARBA" id="ARBA00022960"/>
    </source>
</evidence>
<dbReference type="Pfam" id="PF12804">
    <property type="entry name" value="NTP_transf_3"/>
    <property type="match status" value="1"/>
</dbReference>
<evidence type="ECO:0000256" key="12">
    <source>
        <dbReference type="ARBA" id="ARBA00023268"/>
    </source>
</evidence>
<comment type="similarity">
    <text evidence="2 18">In the C-terminal section; belongs to the transferase hexapeptide repeat family.</text>
</comment>
<feature type="region of interest" description="Linker" evidence="18">
    <location>
        <begin position="238"/>
        <end position="258"/>
    </location>
</feature>
<dbReference type="AlphaFoldDB" id="A0A1N7NIA2"/>
<comment type="catalytic activity">
    <reaction evidence="16 18">
        <text>N-acetyl-alpha-D-glucosamine 1-phosphate + UTP + H(+) = UDP-N-acetyl-alpha-D-glucosamine + diphosphate</text>
        <dbReference type="Rhea" id="RHEA:13509"/>
        <dbReference type="ChEBI" id="CHEBI:15378"/>
        <dbReference type="ChEBI" id="CHEBI:33019"/>
        <dbReference type="ChEBI" id="CHEBI:46398"/>
        <dbReference type="ChEBI" id="CHEBI:57705"/>
        <dbReference type="ChEBI" id="CHEBI:57776"/>
        <dbReference type="EC" id="2.7.7.23"/>
    </reaction>
</comment>
<evidence type="ECO:0000256" key="16">
    <source>
        <dbReference type="ARBA" id="ARBA00048493"/>
    </source>
</evidence>
<keyword evidence="9 18" id="KW-0460">Magnesium</keyword>
<feature type="domain" description="MobA-like NTP transferase" evidence="19">
    <location>
        <begin position="15"/>
        <end position="151"/>
    </location>
</feature>
<evidence type="ECO:0000256" key="4">
    <source>
        <dbReference type="ARBA" id="ARBA00022490"/>
    </source>
</evidence>
<dbReference type="HAMAP" id="MF_01631">
    <property type="entry name" value="GlmU"/>
    <property type="match status" value="1"/>
</dbReference>
<keyword evidence="13 18" id="KW-0012">Acyltransferase</keyword>
<gene>
    <name evidence="18" type="primary">glmU</name>
    <name evidence="20" type="ORF">SAMN05421779_105140</name>
</gene>
<feature type="binding site" evidence="18">
    <location>
        <position position="235"/>
    </location>
    <ligand>
        <name>UDP-N-acetyl-alpha-D-glucosamine</name>
        <dbReference type="ChEBI" id="CHEBI:57705"/>
    </ligand>
</feature>
<dbReference type="SUPFAM" id="SSF53448">
    <property type="entry name" value="Nucleotide-diphospho-sugar transferases"/>
    <property type="match status" value="1"/>
</dbReference>
<dbReference type="GO" id="GO:0000287">
    <property type="term" value="F:magnesium ion binding"/>
    <property type="evidence" value="ECO:0007669"/>
    <property type="project" value="UniProtKB-UniRule"/>
</dbReference>
<keyword evidence="12 18" id="KW-0511">Multifunctional enzyme</keyword>
<organism evidence="20 21">
    <name type="scientific">Insolitispirillum peregrinum</name>
    <dbReference type="NCBI Taxonomy" id="80876"/>
    <lineage>
        <taxon>Bacteria</taxon>
        <taxon>Pseudomonadati</taxon>
        <taxon>Pseudomonadota</taxon>
        <taxon>Alphaproteobacteria</taxon>
        <taxon>Rhodospirillales</taxon>
        <taxon>Novispirillaceae</taxon>
        <taxon>Insolitispirillum</taxon>
    </lineage>
</organism>
<dbReference type="GO" id="GO:0008360">
    <property type="term" value="P:regulation of cell shape"/>
    <property type="evidence" value="ECO:0007669"/>
    <property type="project" value="UniProtKB-KW"/>
</dbReference>
<evidence type="ECO:0000256" key="1">
    <source>
        <dbReference type="ARBA" id="ARBA00004496"/>
    </source>
</evidence>
<keyword evidence="6 18" id="KW-0548">Nucleotidyltransferase</keyword>
<comment type="pathway">
    <text evidence="18">Bacterial outer membrane biogenesis; LPS lipid A biosynthesis.</text>
</comment>
<evidence type="ECO:0000256" key="13">
    <source>
        <dbReference type="ARBA" id="ARBA00023315"/>
    </source>
</evidence>
<dbReference type="NCBIfam" id="NF010933">
    <property type="entry name" value="PRK14353.1"/>
    <property type="match status" value="1"/>
</dbReference>
<feature type="binding site" evidence="18">
    <location>
        <position position="324"/>
    </location>
    <ligand>
        <name>UDP-N-acetyl-alpha-D-glucosamine</name>
        <dbReference type="ChEBI" id="CHEBI:57705"/>
    </ligand>
</feature>
<dbReference type="CDD" id="cd03353">
    <property type="entry name" value="LbH_GlmU_C"/>
    <property type="match status" value="1"/>
</dbReference>
<feature type="binding site" evidence="18">
    <location>
        <position position="357"/>
    </location>
    <ligand>
        <name>UDP-N-acetyl-alpha-D-glucosamine</name>
        <dbReference type="ChEBI" id="CHEBI:57705"/>
    </ligand>
</feature>
<dbReference type="PANTHER" id="PTHR43584:SF3">
    <property type="entry name" value="BIFUNCTIONAL PROTEIN GLMU"/>
    <property type="match status" value="1"/>
</dbReference>
<dbReference type="GO" id="GO:0006048">
    <property type="term" value="P:UDP-N-acetylglucosamine biosynthetic process"/>
    <property type="evidence" value="ECO:0007669"/>
    <property type="project" value="UniProtKB-UniPathway"/>
</dbReference>
<dbReference type="GO" id="GO:0071555">
    <property type="term" value="P:cell wall organization"/>
    <property type="evidence" value="ECO:0007669"/>
    <property type="project" value="UniProtKB-KW"/>
</dbReference>
<name>A0A1N7NIA2_9PROT</name>
<evidence type="ECO:0000256" key="6">
    <source>
        <dbReference type="ARBA" id="ARBA00022695"/>
    </source>
</evidence>
<dbReference type="Gene3D" id="2.160.10.10">
    <property type="entry name" value="Hexapeptide repeat proteins"/>
    <property type="match status" value="1"/>
</dbReference>
<comment type="subcellular location">
    <subcellularLocation>
        <location evidence="1 18">Cytoplasm</location>
    </subcellularLocation>
</comment>
<feature type="active site" description="Proton acceptor" evidence="18">
    <location>
        <position position="354"/>
    </location>
</feature>
<accession>A0A1N7NIA2</accession>
<dbReference type="GO" id="GO:0019134">
    <property type="term" value="F:glucosamine-1-phosphate N-acetyltransferase activity"/>
    <property type="evidence" value="ECO:0007669"/>
    <property type="project" value="UniProtKB-UniRule"/>
</dbReference>
<feature type="binding site" evidence="18">
    <location>
        <begin position="18"/>
        <end position="21"/>
    </location>
    <ligand>
        <name>UDP-N-acetyl-alpha-D-glucosamine</name>
        <dbReference type="ChEBI" id="CHEBI:57705"/>
    </ligand>
</feature>
<dbReference type="InterPro" id="IPR005882">
    <property type="entry name" value="Bifunctional_GlmU"/>
</dbReference>
<feature type="binding site" evidence="18">
    <location>
        <begin position="86"/>
        <end position="87"/>
    </location>
    <ligand>
        <name>UDP-N-acetyl-alpha-D-glucosamine</name>
        <dbReference type="ChEBI" id="CHEBI:57705"/>
    </ligand>
</feature>
<dbReference type="GO" id="GO:0005737">
    <property type="term" value="C:cytoplasm"/>
    <property type="evidence" value="ECO:0007669"/>
    <property type="project" value="UniProtKB-SubCell"/>
</dbReference>
<comment type="cofactor">
    <cofactor evidence="18">
        <name>Mg(2+)</name>
        <dbReference type="ChEBI" id="CHEBI:18420"/>
    </cofactor>
    <text evidence="18">Binds 1 Mg(2+) ion per subunit.</text>
</comment>
<feature type="binding site" evidence="18">
    <location>
        <begin position="109"/>
        <end position="111"/>
    </location>
    <ligand>
        <name>UDP-N-acetyl-alpha-D-glucosamine</name>
        <dbReference type="ChEBI" id="CHEBI:57705"/>
    </ligand>
</feature>
<dbReference type="UniPathway" id="UPA00113">
    <property type="reaction ID" value="UER00532"/>
</dbReference>
<dbReference type="PANTHER" id="PTHR43584">
    <property type="entry name" value="NUCLEOTIDYL TRANSFERASE"/>
    <property type="match status" value="1"/>
</dbReference>
<dbReference type="NCBIfam" id="TIGR01173">
    <property type="entry name" value="glmU"/>
    <property type="match status" value="1"/>
</dbReference>
<dbReference type="EMBL" id="FTOA01000005">
    <property type="protein sequence ID" value="SIS98020.1"/>
    <property type="molecule type" value="Genomic_DNA"/>
</dbReference>
<feature type="binding site" evidence="18">
    <location>
        <position position="111"/>
    </location>
    <ligand>
        <name>Mg(2+)</name>
        <dbReference type="ChEBI" id="CHEBI:18420"/>
    </ligand>
</feature>
<comment type="subunit">
    <text evidence="18">Homotrimer.</text>
</comment>
<keyword evidence="11 18" id="KW-0573">Peptidoglycan synthesis</keyword>
<keyword evidence="21" id="KW-1185">Reference proteome</keyword>
<dbReference type="OrthoDB" id="9775031at2"/>
<protein>
    <recommendedName>
        <fullName evidence="18">Bifunctional protein GlmU</fullName>
    </recommendedName>
    <domain>
        <recommendedName>
            <fullName evidence="18">UDP-N-acetylglucosamine pyrophosphorylase</fullName>
            <ecNumber evidence="18">2.7.7.23</ecNumber>
        </recommendedName>
        <alternativeName>
            <fullName evidence="18">N-acetylglucosamine-1-phosphate uridyltransferase</fullName>
        </alternativeName>
    </domain>
    <domain>
        <recommendedName>
            <fullName evidence="18">Glucosamine-1-phosphate N-acetyltransferase</fullName>
            <ecNumber evidence="18">2.3.1.157</ecNumber>
        </recommendedName>
    </domain>
</protein>
<dbReference type="InterPro" id="IPR038009">
    <property type="entry name" value="GlmU_C_LbH"/>
</dbReference>
<dbReference type="InterPro" id="IPR050065">
    <property type="entry name" value="GlmU-like"/>
</dbReference>
<keyword evidence="10 18" id="KW-0133">Cell shape</keyword>
<dbReference type="InterPro" id="IPR025877">
    <property type="entry name" value="MobA-like_NTP_Trfase"/>
</dbReference>
<dbReference type="InterPro" id="IPR001451">
    <property type="entry name" value="Hexapep"/>
</dbReference>
<dbReference type="GO" id="GO:0000902">
    <property type="term" value="P:cell morphogenesis"/>
    <property type="evidence" value="ECO:0007669"/>
    <property type="project" value="UniProtKB-UniRule"/>
</dbReference>
<evidence type="ECO:0000259" key="19">
    <source>
        <dbReference type="Pfam" id="PF12804"/>
    </source>
</evidence>
<evidence type="ECO:0000256" key="8">
    <source>
        <dbReference type="ARBA" id="ARBA00022737"/>
    </source>
</evidence>
<dbReference type="STRING" id="80876.SAMN05421779_105140"/>
<dbReference type="CDD" id="cd02540">
    <property type="entry name" value="GT2_GlmU_N_bac"/>
    <property type="match status" value="1"/>
</dbReference>
<dbReference type="Proteomes" id="UP000185678">
    <property type="component" value="Unassembled WGS sequence"/>
</dbReference>
<feature type="binding site" evidence="18">
    <location>
        <position position="81"/>
    </location>
    <ligand>
        <name>UDP-N-acetyl-alpha-D-glucosamine</name>
        <dbReference type="ChEBI" id="CHEBI:57705"/>
    </ligand>
</feature>
<dbReference type="EC" id="2.7.7.23" evidence="18"/>
<dbReference type="GO" id="GO:0016020">
    <property type="term" value="C:membrane"/>
    <property type="evidence" value="ECO:0007669"/>
    <property type="project" value="GOC"/>
</dbReference>
<evidence type="ECO:0000256" key="18">
    <source>
        <dbReference type="HAMAP-Rule" id="MF_01631"/>
    </source>
</evidence>
<feature type="binding site" evidence="18">
    <location>
        <position position="235"/>
    </location>
    <ligand>
        <name>Mg(2+)</name>
        <dbReference type="ChEBI" id="CHEBI:18420"/>
    </ligand>
</feature>
<dbReference type="GO" id="GO:0009252">
    <property type="term" value="P:peptidoglycan biosynthetic process"/>
    <property type="evidence" value="ECO:0007669"/>
    <property type="project" value="UniProtKB-UniRule"/>
</dbReference>
<feature type="binding site" evidence="18">
    <location>
        <position position="368"/>
    </location>
    <ligand>
        <name>UDP-N-acetyl-alpha-D-glucosamine</name>
        <dbReference type="ChEBI" id="CHEBI:57705"/>
    </ligand>
</feature>
<comment type="function">
    <text evidence="17 18">Catalyzes the last two sequential reactions in the de novo biosynthetic pathway for UDP-N-acetylglucosamine (UDP-GlcNAc). The C-terminal domain catalyzes the transfer of acetyl group from acetyl coenzyme A to glucosamine-1-phosphate (GlcN-1-P) to produce N-acetylglucosamine-1-phosphate (GlcNAc-1-P), which is converted into UDP-GlcNAc by the transfer of uridine 5-monophosphate (from uridine 5-triphosphate), a reaction catalyzed by the N-terminal domain.</text>
</comment>
<evidence type="ECO:0000256" key="9">
    <source>
        <dbReference type="ARBA" id="ARBA00022842"/>
    </source>
</evidence>
<evidence type="ECO:0000256" key="2">
    <source>
        <dbReference type="ARBA" id="ARBA00007707"/>
    </source>
</evidence>
<feature type="binding site" evidence="18">
    <location>
        <position position="431"/>
    </location>
    <ligand>
        <name>acetyl-CoA</name>
        <dbReference type="ChEBI" id="CHEBI:57288"/>
    </ligand>
</feature>
<keyword evidence="5 18" id="KW-0808">Transferase</keyword>
<comment type="pathway">
    <text evidence="18">Nucleotide-sugar biosynthesis; UDP-N-acetyl-alpha-D-glucosamine biosynthesis; N-acetyl-alpha-D-glucosamine 1-phosphate from alpha-D-glucosamine 6-phosphate (route II): step 2/2.</text>
</comment>
<dbReference type="Pfam" id="PF00132">
    <property type="entry name" value="Hexapep"/>
    <property type="match status" value="1"/>
</dbReference>
<comment type="similarity">
    <text evidence="3 18">In the N-terminal section; belongs to the N-acetylglucosamine-1-phosphate uridyltransferase family.</text>
</comment>
<dbReference type="InterPro" id="IPR018357">
    <property type="entry name" value="Hexapep_transf_CS"/>
</dbReference>
<dbReference type="InterPro" id="IPR029044">
    <property type="entry name" value="Nucleotide-diphossugar_trans"/>
</dbReference>
<dbReference type="PROSITE" id="PS00101">
    <property type="entry name" value="HEXAPEP_TRANSFERASES"/>
    <property type="match status" value="2"/>
</dbReference>
<comment type="catalytic activity">
    <reaction evidence="15 18">
        <text>alpha-D-glucosamine 1-phosphate + acetyl-CoA = N-acetyl-alpha-D-glucosamine 1-phosphate + CoA + H(+)</text>
        <dbReference type="Rhea" id="RHEA:13725"/>
        <dbReference type="ChEBI" id="CHEBI:15378"/>
        <dbReference type="ChEBI" id="CHEBI:57287"/>
        <dbReference type="ChEBI" id="CHEBI:57288"/>
        <dbReference type="ChEBI" id="CHEBI:57776"/>
        <dbReference type="ChEBI" id="CHEBI:58516"/>
        <dbReference type="EC" id="2.3.1.157"/>
    </reaction>
</comment>
<proteinExistence type="inferred from homology"/>
<dbReference type="EC" id="2.3.1.157" evidence="18"/>
<feature type="binding site" evidence="18">
    <location>
        <begin position="377"/>
        <end position="378"/>
    </location>
    <ligand>
        <name>acetyl-CoA</name>
        <dbReference type="ChEBI" id="CHEBI:57288"/>
    </ligand>
</feature>
<evidence type="ECO:0000313" key="21">
    <source>
        <dbReference type="Proteomes" id="UP000185678"/>
    </source>
</evidence>
<keyword evidence="8 18" id="KW-0677">Repeat</keyword>
<feature type="binding site" evidence="18">
    <location>
        <position position="32"/>
    </location>
    <ligand>
        <name>UDP-N-acetyl-alpha-D-glucosamine</name>
        <dbReference type="ChEBI" id="CHEBI:57705"/>
    </ligand>
</feature>
<dbReference type="GO" id="GO:0009245">
    <property type="term" value="P:lipid A biosynthetic process"/>
    <property type="evidence" value="ECO:0007669"/>
    <property type="project" value="UniProtKB-UniRule"/>
</dbReference>
<evidence type="ECO:0000256" key="15">
    <source>
        <dbReference type="ARBA" id="ARBA00048247"/>
    </source>
</evidence>
<feature type="region of interest" description="N-acetyltransferase" evidence="18">
    <location>
        <begin position="259"/>
        <end position="453"/>
    </location>
</feature>
<dbReference type="GO" id="GO:0003977">
    <property type="term" value="F:UDP-N-acetylglucosamine diphosphorylase activity"/>
    <property type="evidence" value="ECO:0007669"/>
    <property type="project" value="UniProtKB-UniRule"/>
</dbReference>
<dbReference type="InterPro" id="IPR011004">
    <property type="entry name" value="Trimer_LpxA-like_sf"/>
</dbReference>
<evidence type="ECO:0000256" key="3">
    <source>
        <dbReference type="ARBA" id="ARBA00007947"/>
    </source>
</evidence>
<feature type="binding site" evidence="18">
    <location>
        <position position="371"/>
    </location>
    <ligand>
        <name>acetyl-CoA</name>
        <dbReference type="ChEBI" id="CHEBI:57288"/>
    </ligand>
</feature>
<feature type="binding site" evidence="18">
    <location>
        <position position="342"/>
    </location>
    <ligand>
        <name>UDP-N-acetyl-alpha-D-glucosamine</name>
        <dbReference type="ChEBI" id="CHEBI:57705"/>
    </ligand>
</feature>
<feature type="binding site" evidence="18">
    <location>
        <position position="148"/>
    </location>
    <ligand>
        <name>UDP-N-acetyl-alpha-D-glucosamine</name>
        <dbReference type="ChEBI" id="CHEBI:57705"/>
    </ligand>
</feature>
<reference evidence="20 21" key="1">
    <citation type="submission" date="2017-01" db="EMBL/GenBank/DDBJ databases">
        <authorList>
            <person name="Mah S.A."/>
            <person name="Swanson W.J."/>
            <person name="Moy G.W."/>
            <person name="Vacquier V.D."/>
        </authorList>
    </citation>
    <scope>NUCLEOTIDE SEQUENCE [LARGE SCALE GENOMIC DNA]</scope>
    <source>
        <strain evidence="20 21">DSM 11589</strain>
    </source>
</reference>
<keyword evidence="7 18" id="KW-0479">Metal-binding</keyword>
<evidence type="ECO:0000313" key="20">
    <source>
        <dbReference type="EMBL" id="SIS98020.1"/>
    </source>
</evidence>
<evidence type="ECO:0000256" key="17">
    <source>
        <dbReference type="ARBA" id="ARBA00049628"/>
    </source>
</evidence>
<feature type="binding site" evidence="18">
    <location>
        <position position="178"/>
    </location>
    <ligand>
        <name>UDP-N-acetyl-alpha-D-glucosamine</name>
        <dbReference type="ChEBI" id="CHEBI:57705"/>
    </ligand>
</feature>
<feature type="binding site" evidence="18">
    <location>
        <position position="396"/>
    </location>
    <ligand>
        <name>acetyl-CoA</name>
        <dbReference type="ChEBI" id="CHEBI:57288"/>
    </ligand>
</feature>
<evidence type="ECO:0000256" key="11">
    <source>
        <dbReference type="ARBA" id="ARBA00022984"/>
    </source>
</evidence>
<dbReference type="UniPathway" id="UPA00973"/>
<dbReference type="SUPFAM" id="SSF51161">
    <property type="entry name" value="Trimeric LpxA-like enzymes"/>
    <property type="match status" value="1"/>
</dbReference>
<feature type="binding site" evidence="18">
    <location>
        <position position="414"/>
    </location>
    <ligand>
        <name>acetyl-CoA</name>
        <dbReference type="ChEBI" id="CHEBI:57288"/>
    </ligand>
</feature>